<name>A0A066WE50_TILAU</name>
<dbReference type="GO" id="GO:0006406">
    <property type="term" value="P:mRNA export from nucleus"/>
    <property type="evidence" value="ECO:0007669"/>
    <property type="project" value="TreeGrafter"/>
</dbReference>
<organism evidence="4 5">
    <name type="scientific">Tilletiaria anomala (strain ATCC 24038 / CBS 436.72 / UBC 951)</name>
    <dbReference type="NCBI Taxonomy" id="1037660"/>
    <lineage>
        <taxon>Eukaryota</taxon>
        <taxon>Fungi</taxon>
        <taxon>Dikarya</taxon>
        <taxon>Basidiomycota</taxon>
        <taxon>Ustilaginomycotina</taxon>
        <taxon>Exobasidiomycetes</taxon>
        <taxon>Georgefischeriales</taxon>
        <taxon>Tilletiariaceae</taxon>
        <taxon>Tilletiaria</taxon>
    </lineage>
</organism>
<dbReference type="HOGENOM" id="CLU_1983106_0_0_1"/>
<comment type="similarity">
    <text evidence="2">Belongs to the THOC5 family.</text>
</comment>
<comment type="caution">
    <text evidence="4">The sequence shown here is derived from an EMBL/GenBank/DDBJ whole genome shotgun (WGS) entry which is preliminary data.</text>
</comment>
<sequence>MMGEIRRLYREACEEAVAARENVLRARLPVESTQLALQNQTYERNHLVAEVERCRAFRSIYQDAELHTVDEFFALAPPEETDPSVVYDEHSTMIARLKFELSERERCVHQHLFRRYPRKEYTFQNI</sequence>
<dbReference type="STRING" id="1037660.A0A066WE50"/>
<proteinExistence type="inferred from homology"/>
<reference evidence="4 5" key="1">
    <citation type="submission" date="2014-05" db="EMBL/GenBank/DDBJ databases">
        <title>Draft genome sequence of a rare smut relative, Tilletiaria anomala UBC 951.</title>
        <authorList>
            <consortium name="DOE Joint Genome Institute"/>
            <person name="Toome M."/>
            <person name="Kuo A."/>
            <person name="Henrissat B."/>
            <person name="Lipzen A."/>
            <person name="Tritt A."/>
            <person name="Yoshinaga Y."/>
            <person name="Zane M."/>
            <person name="Barry K."/>
            <person name="Grigoriev I.V."/>
            <person name="Spatafora J.W."/>
            <person name="Aimea M.C."/>
        </authorList>
    </citation>
    <scope>NUCLEOTIDE SEQUENCE [LARGE SCALE GENOMIC DNA]</scope>
    <source>
        <strain evidence="4 5">UBC 951</strain>
    </source>
</reference>
<dbReference type="InParanoid" id="A0A066WE50"/>
<gene>
    <name evidence="4" type="ORF">K437DRAFT_221051</name>
</gene>
<dbReference type="PANTHER" id="PTHR13375:SF3">
    <property type="entry name" value="THO COMPLEX SUBUNIT 5 HOMOLOG"/>
    <property type="match status" value="1"/>
</dbReference>
<dbReference type="Proteomes" id="UP000027361">
    <property type="component" value="Unassembled WGS sequence"/>
</dbReference>
<dbReference type="GeneID" id="25262310"/>
<dbReference type="PANTHER" id="PTHR13375">
    <property type="entry name" value="FMS INTERACTING PROTEIN"/>
    <property type="match status" value="1"/>
</dbReference>
<dbReference type="GO" id="GO:0003729">
    <property type="term" value="F:mRNA binding"/>
    <property type="evidence" value="ECO:0007669"/>
    <property type="project" value="TreeGrafter"/>
</dbReference>
<evidence type="ECO:0000256" key="1">
    <source>
        <dbReference type="ARBA" id="ARBA00004123"/>
    </source>
</evidence>
<protein>
    <submittedName>
        <fullName evidence="4">Uncharacterized protein</fullName>
    </submittedName>
</protein>
<dbReference type="GO" id="GO:0000445">
    <property type="term" value="C:THO complex part of transcription export complex"/>
    <property type="evidence" value="ECO:0007669"/>
    <property type="project" value="TreeGrafter"/>
</dbReference>
<dbReference type="RefSeq" id="XP_013245082.1">
    <property type="nucleotide sequence ID" value="XM_013389628.1"/>
</dbReference>
<dbReference type="OrthoDB" id="20582at2759"/>
<evidence type="ECO:0000256" key="3">
    <source>
        <dbReference type="ARBA" id="ARBA00023242"/>
    </source>
</evidence>
<keyword evidence="5" id="KW-1185">Reference proteome</keyword>
<dbReference type="InterPro" id="IPR019163">
    <property type="entry name" value="THO_Thoc5"/>
</dbReference>
<keyword evidence="3" id="KW-0539">Nucleus</keyword>
<dbReference type="AlphaFoldDB" id="A0A066WE50"/>
<evidence type="ECO:0000256" key="2">
    <source>
        <dbReference type="ARBA" id="ARBA00008044"/>
    </source>
</evidence>
<evidence type="ECO:0000313" key="5">
    <source>
        <dbReference type="Proteomes" id="UP000027361"/>
    </source>
</evidence>
<accession>A0A066WE50</accession>
<dbReference type="Pfam" id="PF09766">
    <property type="entry name" value="FmiP_Thoc5"/>
    <property type="match status" value="1"/>
</dbReference>
<dbReference type="EMBL" id="JMSN01000012">
    <property type="protein sequence ID" value="KDN52232.1"/>
    <property type="molecule type" value="Genomic_DNA"/>
</dbReference>
<evidence type="ECO:0000313" key="4">
    <source>
        <dbReference type="EMBL" id="KDN52232.1"/>
    </source>
</evidence>
<comment type="subcellular location">
    <subcellularLocation>
        <location evidence="1">Nucleus</location>
    </subcellularLocation>
</comment>